<dbReference type="RefSeq" id="WP_153372330.1">
    <property type="nucleotide sequence ID" value="NZ_WIVU01000002.1"/>
</dbReference>
<protein>
    <submittedName>
        <fullName evidence="1">Uncharacterized protein</fullName>
    </submittedName>
</protein>
<sequence>MANLFRNEVVLKGSEASIESFINKYFSVEQERKFIDFEKFLPLNGKQPEQVWHSDSEAFNFEVIRAESGFLKFRFDTKTCPPTAIFSEITKLKPDFKEVVITACCEQLSEIFKIEAKQSLYITTLQWNDQGKLSRKVIKKIATDLWGYSKRPNLEEQGFVHVGGGQYIKVHAGIVLNQLYPRFKKA</sequence>
<evidence type="ECO:0000313" key="2">
    <source>
        <dbReference type="Proteomes" id="UP000478064"/>
    </source>
</evidence>
<proteinExistence type="predicted"/>
<gene>
    <name evidence="1" type="ORF">GHO27_01910</name>
</gene>
<dbReference type="AlphaFoldDB" id="A0A6L5HPR8"/>
<organism evidence="1 2">
    <name type="scientific">Pseudomonas helleri</name>
    <dbReference type="NCBI Taxonomy" id="1608996"/>
    <lineage>
        <taxon>Bacteria</taxon>
        <taxon>Pseudomonadati</taxon>
        <taxon>Pseudomonadota</taxon>
        <taxon>Gammaproteobacteria</taxon>
        <taxon>Pseudomonadales</taxon>
        <taxon>Pseudomonadaceae</taxon>
        <taxon>Pseudomonas</taxon>
    </lineage>
</organism>
<reference evidence="1 2" key="1">
    <citation type="submission" date="2019-10" db="EMBL/GenBank/DDBJ databases">
        <title>Evaluation of single-gene subtyping targets for Pseudomonas.</title>
        <authorList>
            <person name="Reichler S.J."/>
            <person name="Orsi R.H."/>
            <person name="Wiedmann M."/>
            <person name="Martin N.H."/>
            <person name="Murphy S.I."/>
        </authorList>
    </citation>
    <scope>NUCLEOTIDE SEQUENCE [LARGE SCALE GENOMIC DNA]</scope>
    <source>
        <strain evidence="1 2">FSL R10-1637</strain>
    </source>
</reference>
<comment type="caution">
    <text evidence="1">The sequence shown here is derived from an EMBL/GenBank/DDBJ whole genome shotgun (WGS) entry which is preliminary data.</text>
</comment>
<accession>A0A6L5HPR8</accession>
<evidence type="ECO:0000313" key="1">
    <source>
        <dbReference type="EMBL" id="MQU04435.1"/>
    </source>
</evidence>
<name>A0A6L5HPR8_9PSED</name>
<dbReference type="EMBL" id="WIVU01000002">
    <property type="protein sequence ID" value="MQU04435.1"/>
    <property type="molecule type" value="Genomic_DNA"/>
</dbReference>
<dbReference type="Proteomes" id="UP000478064">
    <property type="component" value="Unassembled WGS sequence"/>
</dbReference>